<dbReference type="SUPFAM" id="SSF56112">
    <property type="entry name" value="Protein kinase-like (PK-like)"/>
    <property type="match status" value="1"/>
</dbReference>
<evidence type="ECO:0000256" key="1">
    <source>
        <dbReference type="SAM" id="SignalP"/>
    </source>
</evidence>
<evidence type="ECO:0000313" key="2">
    <source>
        <dbReference type="EMBL" id="KAK5939722.1"/>
    </source>
</evidence>
<feature type="signal peptide" evidence="1">
    <location>
        <begin position="1"/>
        <end position="19"/>
    </location>
</feature>
<dbReference type="RefSeq" id="XP_064727812.1">
    <property type="nucleotide sequence ID" value="XM_064876505.1"/>
</dbReference>
<dbReference type="EMBL" id="JAVHJV010000010">
    <property type="protein sequence ID" value="KAK5939722.1"/>
    <property type="molecule type" value="Genomic_DNA"/>
</dbReference>
<dbReference type="Gene3D" id="3.90.1200.10">
    <property type="match status" value="1"/>
</dbReference>
<accession>A0ABR0RGG6</accession>
<dbReference type="PANTHER" id="PTHR23020:SF41">
    <property type="entry name" value="AMINOGLYCOSIDE PHOSPHOTRANSFERASE DOMAIN-CONTAINING PROTEIN"/>
    <property type="match status" value="1"/>
</dbReference>
<evidence type="ECO:0000313" key="3">
    <source>
        <dbReference type="Proteomes" id="UP001334248"/>
    </source>
</evidence>
<keyword evidence="3" id="KW-1185">Reference proteome</keyword>
<dbReference type="GeneID" id="90001552"/>
<feature type="chain" id="PRO_5045082376" description="Aminoglycoside phosphotransferase domain-containing protein" evidence="1">
    <location>
        <begin position="20"/>
        <end position="464"/>
    </location>
</feature>
<dbReference type="PANTHER" id="PTHR23020">
    <property type="entry name" value="UNCHARACTERIZED NUCLEAR HORMONE RECEPTOR-RELATED"/>
    <property type="match status" value="1"/>
</dbReference>
<dbReference type="InterPro" id="IPR011009">
    <property type="entry name" value="Kinase-like_dom_sf"/>
</dbReference>
<dbReference type="Pfam" id="PF02958">
    <property type="entry name" value="EcKL"/>
    <property type="match status" value="1"/>
</dbReference>
<protein>
    <recommendedName>
        <fullName evidence="4">Aminoglycoside phosphotransferase domain-containing protein</fullName>
    </recommendedName>
</protein>
<comment type="caution">
    <text evidence="2">The sequence shown here is derived from an EMBL/GenBank/DDBJ whole genome shotgun (WGS) entry which is preliminary data.</text>
</comment>
<dbReference type="InterPro" id="IPR052961">
    <property type="entry name" value="Oxido-Kinase-like_Enzymes"/>
</dbReference>
<name>A0ABR0RGG6_9EURO</name>
<keyword evidence="1" id="KW-0732">Signal</keyword>
<gene>
    <name evidence="2" type="ORF">PMZ80_008103</name>
</gene>
<dbReference type="InterPro" id="IPR004119">
    <property type="entry name" value="EcKL"/>
</dbReference>
<organism evidence="2 3">
    <name type="scientific">Knufia obscura</name>
    <dbReference type="NCBI Taxonomy" id="1635080"/>
    <lineage>
        <taxon>Eukaryota</taxon>
        <taxon>Fungi</taxon>
        <taxon>Dikarya</taxon>
        <taxon>Ascomycota</taxon>
        <taxon>Pezizomycotina</taxon>
        <taxon>Eurotiomycetes</taxon>
        <taxon>Chaetothyriomycetidae</taxon>
        <taxon>Chaetothyriales</taxon>
        <taxon>Trichomeriaceae</taxon>
        <taxon>Knufia</taxon>
    </lineage>
</organism>
<sequence>MISTTVLLFFSWWLYGAFATRTAHISLKETCPVIGPFSCPAEPEFTAGDLDIQHQDLPRRPNEIFGIMQAEARLKEVATELLQSQNLRLASIQSIQTLWAGYGHICHVKAIVQGSDARQSLILKYVTPPTHMKQSQAGPLDEGHIRKILSYQVEQYFYTHLAPQMPKDVAVATCLANINRSTDGSNTIAMVMTDLRDSFPVAGEKRAELNATQVHAALKWLSSFHGFWWSRADDVARVAHVRPPLGHFEKHKNTNLASQSGVWSNGGYTYLATRRKEYDDLKSDSDSEWSSALCEPVKPGEKSIAEKAAALLASSAVRDYHTLIHGDVKSENLFTTIRGDAVAFFDFQYVGLGLGGCDLAKLFTCSVPLTMLVEDEIVSTSSKLEMQPGEERLLRAYHEQLQSRSGEEYAWELFIRHWETALVDWLRFQASWGFWGNSEWLEARVRWILGDEEWLKWLDDALQE</sequence>
<dbReference type="Proteomes" id="UP001334248">
    <property type="component" value="Unassembled WGS sequence"/>
</dbReference>
<reference evidence="2 3" key="1">
    <citation type="journal article" date="2023" name="Res Sq">
        <title>Genomic and morphological characterization of Knufia obscura isolated from the Mars 2020 spacecraft assembly facility.</title>
        <authorList>
            <person name="Chander A.M."/>
            <person name="Teixeira M.M."/>
            <person name="Singh N.K."/>
            <person name="Williams M.P."/>
            <person name="Parker C.W."/>
            <person name="Leo P."/>
            <person name="Stajich J.E."/>
            <person name="Torok T."/>
            <person name="Tighe S."/>
            <person name="Mason C.E."/>
            <person name="Venkateswaran K."/>
        </authorList>
    </citation>
    <scope>NUCLEOTIDE SEQUENCE [LARGE SCALE GENOMIC DNA]</scope>
    <source>
        <strain evidence="2 3">CCFEE 5817</strain>
    </source>
</reference>
<evidence type="ECO:0008006" key="4">
    <source>
        <dbReference type="Google" id="ProtNLM"/>
    </source>
</evidence>
<proteinExistence type="predicted"/>